<dbReference type="PANTHER" id="PTHR46609">
    <property type="entry name" value="EXONUCLEASE, PHAGE-TYPE/RECB, C-TERMINAL DOMAIN-CONTAINING PROTEIN"/>
    <property type="match status" value="1"/>
</dbReference>
<comment type="caution">
    <text evidence="2">The sequence shown here is derived from an EMBL/GenBank/DDBJ whole genome shotgun (WGS) entry which is preliminary data.</text>
</comment>
<keyword evidence="3" id="KW-1185">Reference proteome</keyword>
<dbReference type="EMBL" id="VYZN01000949">
    <property type="protein sequence ID" value="KAE9522601.1"/>
    <property type="molecule type" value="Genomic_DNA"/>
</dbReference>
<dbReference type="GO" id="GO:0006281">
    <property type="term" value="P:DNA repair"/>
    <property type="evidence" value="ECO:0007669"/>
    <property type="project" value="UniProtKB-ARBA"/>
</dbReference>
<proteinExistence type="predicted"/>
<dbReference type="InterPro" id="IPR011604">
    <property type="entry name" value="PDDEXK-like_dom_sf"/>
</dbReference>
<dbReference type="Gene3D" id="3.90.320.10">
    <property type="match status" value="1"/>
</dbReference>
<dbReference type="InterPro" id="IPR051703">
    <property type="entry name" value="NF-kappa-B_Signaling_Reg"/>
</dbReference>
<accession>A0A6G0SY40</accession>
<evidence type="ECO:0000259" key="1">
    <source>
        <dbReference type="Pfam" id="PF09588"/>
    </source>
</evidence>
<dbReference type="OrthoDB" id="6621705at2759"/>
<feature type="non-terminal residue" evidence="2">
    <location>
        <position position="387"/>
    </location>
</feature>
<dbReference type="InterPro" id="IPR011335">
    <property type="entry name" value="Restrct_endonuc-II-like"/>
</dbReference>
<gene>
    <name evidence="2" type="ORF">AGLY_017023</name>
</gene>
<evidence type="ECO:0000313" key="2">
    <source>
        <dbReference type="EMBL" id="KAE9522601.1"/>
    </source>
</evidence>
<dbReference type="Proteomes" id="UP000475862">
    <property type="component" value="Unassembled WGS sequence"/>
</dbReference>
<dbReference type="AlphaFoldDB" id="A0A6G0SY40"/>
<name>A0A6G0SY40_APHGL</name>
<dbReference type="SUPFAM" id="SSF52980">
    <property type="entry name" value="Restriction endonuclease-like"/>
    <property type="match status" value="1"/>
</dbReference>
<reference evidence="2 3" key="1">
    <citation type="submission" date="2019-08" db="EMBL/GenBank/DDBJ databases">
        <title>The genome of the soybean aphid Biotype 1, its phylome, world population structure and adaptation to the North American continent.</title>
        <authorList>
            <person name="Giordano R."/>
            <person name="Donthu R.K."/>
            <person name="Hernandez A.G."/>
            <person name="Wright C.L."/>
            <person name="Zimin A.V."/>
        </authorList>
    </citation>
    <scope>NUCLEOTIDE SEQUENCE [LARGE SCALE GENOMIC DNA]</scope>
    <source>
        <tissue evidence="2">Whole aphids</tissue>
    </source>
</reference>
<protein>
    <recommendedName>
        <fullName evidence="1">YqaJ viral recombinase domain-containing protein</fullName>
    </recommendedName>
</protein>
<evidence type="ECO:0000313" key="3">
    <source>
        <dbReference type="Proteomes" id="UP000475862"/>
    </source>
</evidence>
<feature type="domain" description="YqaJ viral recombinase" evidence="1">
    <location>
        <begin position="166"/>
        <end position="304"/>
    </location>
</feature>
<sequence>MAQKSALSFSTISNYFKINQKQLKRGELSFLAEYISKINFDPDGLIKGDVKAILSVHGQEDKAFVSTLLLSTDLPCTWNTRKPNNDVEVQSIKDIYPSKPYTATNSIPDDSIDRFKQSQACIGMPIGVMWLLKPEPLIPPPKICSLISIEEKLLVKLKMIYGLFTKKHRLTASNFGDIISAMKKKSIPKSLLKSLNNEYGSIKHVRAIEWGLANESTAVNILQETENIIVQPTGLWLHQCGFIGASPDGLLGEDDIVEVKCSYKYRKCKLSDAITEDQSYIIYKINNEIFINKHHNYWHQIQGQPFMTKRINCGVLRNGGIFRWTPFGKISLIKNPLSAKTKSPSSSCANKLLCKVRILSDVEPENRLLQNVTIPFGATPIRAFKIK</sequence>
<dbReference type="Pfam" id="PF09588">
    <property type="entry name" value="YqaJ"/>
    <property type="match status" value="1"/>
</dbReference>
<organism evidence="2 3">
    <name type="scientific">Aphis glycines</name>
    <name type="common">Soybean aphid</name>
    <dbReference type="NCBI Taxonomy" id="307491"/>
    <lineage>
        <taxon>Eukaryota</taxon>
        <taxon>Metazoa</taxon>
        <taxon>Ecdysozoa</taxon>
        <taxon>Arthropoda</taxon>
        <taxon>Hexapoda</taxon>
        <taxon>Insecta</taxon>
        <taxon>Pterygota</taxon>
        <taxon>Neoptera</taxon>
        <taxon>Paraneoptera</taxon>
        <taxon>Hemiptera</taxon>
        <taxon>Sternorrhyncha</taxon>
        <taxon>Aphidomorpha</taxon>
        <taxon>Aphidoidea</taxon>
        <taxon>Aphididae</taxon>
        <taxon>Aphidini</taxon>
        <taxon>Aphis</taxon>
        <taxon>Aphis</taxon>
    </lineage>
</organism>
<dbReference type="CDD" id="cd22343">
    <property type="entry name" value="PDDEXK_lambda_exonuclease-like"/>
    <property type="match status" value="1"/>
</dbReference>
<dbReference type="PANTHER" id="PTHR46609:SF8">
    <property type="entry name" value="YQAJ VIRAL RECOMBINASE DOMAIN-CONTAINING PROTEIN"/>
    <property type="match status" value="1"/>
</dbReference>
<dbReference type="InterPro" id="IPR019080">
    <property type="entry name" value="YqaJ_viral_recombinase"/>
</dbReference>